<accession>A0ABS1F307</accession>
<feature type="domain" description="Enhanced intracellular survival protein" evidence="2">
    <location>
        <begin position="62"/>
        <end position="113"/>
    </location>
</feature>
<dbReference type="Gene3D" id="3.30.1050.10">
    <property type="entry name" value="SCP2 sterol-binding domain"/>
    <property type="match status" value="1"/>
</dbReference>
<dbReference type="RefSeq" id="WP_200192657.1">
    <property type="nucleotide sequence ID" value="NZ_JAENHM010000030.1"/>
</dbReference>
<gene>
    <name evidence="3" type="ORF">JHL17_10160</name>
</gene>
<evidence type="ECO:0000259" key="2">
    <source>
        <dbReference type="Pfam" id="PF13530"/>
    </source>
</evidence>
<evidence type="ECO:0000256" key="1">
    <source>
        <dbReference type="SAM" id="MobiDB-lite"/>
    </source>
</evidence>
<protein>
    <submittedName>
        <fullName evidence="3">Sterol carrier protein domain-containing protein</fullName>
    </submittedName>
</protein>
<name>A0ABS1F307_9PROT</name>
<reference evidence="4" key="1">
    <citation type="submission" date="2021-01" db="EMBL/GenBank/DDBJ databases">
        <title>Genome public.</title>
        <authorList>
            <person name="Liu C."/>
            <person name="Sun Q."/>
        </authorList>
    </citation>
    <scope>NUCLEOTIDE SEQUENCE [LARGE SCALE GENOMIC DNA]</scope>
    <source>
        <strain evidence="4">YIM B02556</strain>
    </source>
</reference>
<proteinExistence type="predicted"/>
<dbReference type="InterPro" id="IPR036527">
    <property type="entry name" value="SCP2_sterol-bd_dom_sf"/>
</dbReference>
<dbReference type="SUPFAM" id="SSF55718">
    <property type="entry name" value="SCP-like"/>
    <property type="match status" value="1"/>
</dbReference>
<dbReference type="InterPro" id="IPR025559">
    <property type="entry name" value="Eis_dom"/>
</dbReference>
<keyword evidence="4" id="KW-1185">Reference proteome</keyword>
<evidence type="ECO:0000313" key="3">
    <source>
        <dbReference type="EMBL" id="MBK1837778.1"/>
    </source>
</evidence>
<dbReference type="EMBL" id="JAENHM010000030">
    <property type="protein sequence ID" value="MBK1837778.1"/>
    <property type="molecule type" value="Genomic_DNA"/>
</dbReference>
<feature type="region of interest" description="Disordered" evidence="1">
    <location>
        <begin position="1"/>
        <end position="55"/>
    </location>
</feature>
<dbReference type="Pfam" id="PF13530">
    <property type="entry name" value="SCP2_2"/>
    <property type="match status" value="1"/>
</dbReference>
<dbReference type="Proteomes" id="UP000652760">
    <property type="component" value="Unassembled WGS sequence"/>
</dbReference>
<organism evidence="3 4">
    <name type="scientific">Azospirillum endophyticum</name>
    <dbReference type="NCBI Taxonomy" id="2800326"/>
    <lineage>
        <taxon>Bacteria</taxon>
        <taxon>Pseudomonadati</taxon>
        <taxon>Pseudomonadota</taxon>
        <taxon>Alphaproteobacteria</taxon>
        <taxon>Rhodospirillales</taxon>
        <taxon>Azospirillaceae</taxon>
        <taxon>Azospirillum</taxon>
    </lineage>
</organism>
<sequence>MAGAIRTLDLPDQPGPGDRHHPGGGSDGRHGGGRSLATGDSGAHHPKVARSPGNISKIAQTTELAAQIGIGAFASLFTGHANARTRWRAGLLHGDEKMIDRLHRVFSGASPWMHDRF</sequence>
<comment type="caution">
    <text evidence="3">The sequence shown here is derived from an EMBL/GenBank/DDBJ whole genome shotgun (WGS) entry which is preliminary data.</text>
</comment>
<evidence type="ECO:0000313" key="4">
    <source>
        <dbReference type="Proteomes" id="UP000652760"/>
    </source>
</evidence>